<feature type="transmembrane region" description="Helical" evidence="1">
    <location>
        <begin position="44"/>
        <end position="64"/>
    </location>
</feature>
<dbReference type="PANTHER" id="PTHR22911">
    <property type="entry name" value="ACYL-MALONYL CONDENSING ENZYME-RELATED"/>
    <property type="match status" value="1"/>
</dbReference>
<comment type="caution">
    <text evidence="3">The sequence shown here is derived from an EMBL/GenBank/DDBJ whole genome shotgun (WGS) entry which is preliminary data.</text>
</comment>
<feature type="domain" description="EamA" evidence="2">
    <location>
        <begin position="18"/>
        <end position="149"/>
    </location>
</feature>
<feature type="transmembrane region" description="Helical" evidence="1">
    <location>
        <begin position="110"/>
        <end position="127"/>
    </location>
</feature>
<feature type="domain" description="EamA" evidence="2">
    <location>
        <begin position="160"/>
        <end position="286"/>
    </location>
</feature>
<keyword evidence="1" id="KW-1133">Transmembrane helix</keyword>
<feature type="transmembrane region" description="Helical" evidence="1">
    <location>
        <begin position="85"/>
        <end position="104"/>
    </location>
</feature>
<evidence type="ECO:0000313" key="4">
    <source>
        <dbReference type="Proteomes" id="UP000325684"/>
    </source>
</evidence>
<feature type="transmembrane region" description="Helical" evidence="1">
    <location>
        <begin position="134"/>
        <end position="150"/>
    </location>
</feature>
<proteinExistence type="predicted"/>
<feature type="transmembrane region" description="Helical" evidence="1">
    <location>
        <begin position="245"/>
        <end position="264"/>
    </location>
</feature>
<dbReference type="GO" id="GO:0016020">
    <property type="term" value="C:membrane"/>
    <property type="evidence" value="ECO:0007669"/>
    <property type="project" value="InterPro"/>
</dbReference>
<dbReference type="EMBL" id="VCMV01000014">
    <property type="protein sequence ID" value="KAB0266962.1"/>
    <property type="molecule type" value="Genomic_DNA"/>
</dbReference>
<name>A0A5N3PB24_9HYPH</name>
<keyword evidence="1" id="KW-0812">Transmembrane</keyword>
<feature type="transmembrane region" description="Helical" evidence="1">
    <location>
        <begin position="12"/>
        <end position="32"/>
    </location>
</feature>
<evidence type="ECO:0000259" key="2">
    <source>
        <dbReference type="Pfam" id="PF00892"/>
    </source>
</evidence>
<feature type="transmembrane region" description="Helical" evidence="1">
    <location>
        <begin position="270"/>
        <end position="289"/>
    </location>
</feature>
<dbReference type="InterPro" id="IPR000620">
    <property type="entry name" value="EamA_dom"/>
</dbReference>
<dbReference type="SUPFAM" id="SSF103481">
    <property type="entry name" value="Multidrug resistance efflux transporter EmrE"/>
    <property type="match status" value="2"/>
</dbReference>
<dbReference type="Pfam" id="PF00892">
    <property type="entry name" value="EamA"/>
    <property type="match status" value="2"/>
</dbReference>
<accession>A0A5N3PB24</accession>
<evidence type="ECO:0000256" key="1">
    <source>
        <dbReference type="SAM" id="Phobius"/>
    </source>
</evidence>
<gene>
    <name evidence="3" type="ORF">FEZ63_11005</name>
</gene>
<dbReference type="RefSeq" id="WP_150944295.1">
    <property type="nucleotide sequence ID" value="NZ_VCMV01000014.1"/>
</dbReference>
<reference evidence="3 4" key="1">
    <citation type="journal article" date="2019" name="Microorganisms">
        <title>Genome Insights into the Novel Species Microvirga brassicacearum, a Rapeseed Endophyte with Biotechnological Potential.</title>
        <authorList>
            <person name="Jimenez-Gomez A."/>
            <person name="Saati-Santamaria Z."/>
            <person name="Igual J.M."/>
            <person name="Rivas R."/>
            <person name="Mateos P.F."/>
            <person name="Garcia-Fraile P."/>
        </authorList>
    </citation>
    <scope>NUCLEOTIDE SEQUENCE [LARGE SCALE GENOMIC DNA]</scope>
    <source>
        <strain evidence="3 4">CDVBN77</strain>
    </source>
</reference>
<dbReference type="OrthoDB" id="9815809at2"/>
<feature type="transmembrane region" description="Helical" evidence="1">
    <location>
        <begin position="156"/>
        <end position="175"/>
    </location>
</feature>
<protein>
    <submittedName>
        <fullName evidence="3">DMT family transporter</fullName>
    </submittedName>
</protein>
<keyword evidence="4" id="KW-1185">Reference proteome</keyword>
<dbReference type="Proteomes" id="UP000325684">
    <property type="component" value="Unassembled WGS sequence"/>
</dbReference>
<evidence type="ECO:0000313" key="3">
    <source>
        <dbReference type="EMBL" id="KAB0266962.1"/>
    </source>
</evidence>
<dbReference type="InterPro" id="IPR037185">
    <property type="entry name" value="EmrE-like"/>
</dbReference>
<sequence length="311" mass="33070">MSAPRPSRHQKVRSGAFFGIGLMLLGIFLFAVNDVMGKWLVATYSVGQVLLLRSAAALAVLIPIMRRQKVAFAIPPQPGLHAIRIGLSTLEVASFYWAVTYLPLADVMTYYLAAPIYVAAFAVFLLGEKLDGPRILAIAVGFAGVLVALRPSPATLSLPALIALAGSLFYALLMITTRKLRDTPDATLVLGQIGGALVFGAIAAPFSWVHPSPLELAGLFLLGIVSMAGHVCVNRSLKLAPASVVAPYQYTLIVWAIVLGYLAFGDIVEFWTLVGAGIICGAGLILLVLERGAARRGRVARDIEKPILPEA</sequence>
<organism evidence="3 4">
    <name type="scientific">Microvirga brassicacearum</name>
    <dbReference type="NCBI Taxonomy" id="2580413"/>
    <lineage>
        <taxon>Bacteria</taxon>
        <taxon>Pseudomonadati</taxon>
        <taxon>Pseudomonadota</taxon>
        <taxon>Alphaproteobacteria</taxon>
        <taxon>Hyphomicrobiales</taxon>
        <taxon>Methylobacteriaceae</taxon>
        <taxon>Microvirga</taxon>
    </lineage>
</organism>
<dbReference type="AlphaFoldDB" id="A0A5N3PB24"/>
<feature type="transmembrane region" description="Helical" evidence="1">
    <location>
        <begin position="187"/>
        <end position="208"/>
    </location>
</feature>
<feature type="transmembrane region" description="Helical" evidence="1">
    <location>
        <begin position="214"/>
        <end position="233"/>
    </location>
</feature>
<dbReference type="PANTHER" id="PTHR22911:SF135">
    <property type="entry name" value="BLR4310 PROTEIN"/>
    <property type="match status" value="1"/>
</dbReference>
<keyword evidence="1" id="KW-0472">Membrane</keyword>